<feature type="transmembrane region" description="Helical" evidence="7">
    <location>
        <begin position="266"/>
        <end position="290"/>
    </location>
</feature>
<feature type="transmembrane region" description="Helical" evidence="7">
    <location>
        <begin position="88"/>
        <end position="106"/>
    </location>
</feature>
<dbReference type="NCBIfam" id="NF037982">
    <property type="entry name" value="Nramp_1"/>
    <property type="match status" value="1"/>
</dbReference>
<dbReference type="InterPro" id="IPR001046">
    <property type="entry name" value="NRAMP_fam"/>
</dbReference>
<feature type="transmembrane region" description="Helical" evidence="7">
    <location>
        <begin position="150"/>
        <end position="169"/>
    </location>
</feature>
<keyword evidence="3 7" id="KW-0812">Transmembrane</keyword>
<keyword evidence="4" id="KW-0769">Symport</keyword>
<accession>A0ABT8L2W2</accession>
<feature type="transmembrane region" description="Helical" evidence="7">
    <location>
        <begin position="189"/>
        <end position="211"/>
    </location>
</feature>
<evidence type="ECO:0000256" key="5">
    <source>
        <dbReference type="ARBA" id="ARBA00022989"/>
    </source>
</evidence>
<evidence type="ECO:0000256" key="7">
    <source>
        <dbReference type="SAM" id="Phobius"/>
    </source>
</evidence>
<evidence type="ECO:0000313" key="8">
    <source>
        <dbReference type="EMBL" id="MDN5212095.1"/>
    </source>
</evidence>
<keyword evidence="5 7" id="KW-1133">Transmembrane helix</keyword>
<feature type="transmembrane region" description="Helical" evidence="7">
    <location>
        <begin position="223"/>
        <end position="246"/>
    </location>
</feature>
<evidence type="ECO:0000256" key="1">
    <source>
        <dbReference type="ARBA" id="ARBA00004141"/>
    </source>
</evidence>
<evidence type="ECO:0000256" key="6">
    <source>
        <dbReference type="ARBA" id="ARBA00023136"/>
    </source>
</evidence>
<organism evidence="8 9">
    <name type="scientific">Agaribacillus aureus</name>
    <dbReference type="NCBI Taxonomy" id="3051825"/>
    <lineage>
        <taxon>Bacteria</taxon>
        <taxon>Pseudomonadati</taxon>
        <taxon>Bacteroidota</taxon>
        <taxon>Cytophagia</taxon>
        <taxon>Cytophagales</taxon>
        <taxon>Splendidivirgaceae</taxon>
        <taxon>Agaribacillus</taxon>
    </lineage>
</organism>
<feature type="transmembrane region" description="Helical" evidence="7">
    <location>
        <begin position="337"/>
        <end position="357"/>
    </location>
</feature>
<evidence type="ECO:0000313" key="9">
    <source>
        <dbReference type="Proteomes" id="UP001172083"/>
    </source>
</evidence>
<feature type="transmembrane region" description="Helical" evidence="7">
    <location>
        <begin position="407"/>
        <end position="429"/>
    </location>
</feature>
<gene>
    <name evidence="8" type="ORF">QQ020_08530</name>
</gene>
<dbReference type="RefSeq" id="WP_346757420.1">
    <property type="nucleotide sequence ID" value="NZ_JAUJEB010000001.1"/>
</dbReference>
<dbReference type="PANTHER" id="PTHR11706">
    <property type="entry name" value="SOLUTE CARRIER PROTEIN FAMILY 11 MEMBER"/>
    <property type="match status" value="1"/>
</dbReference>
<dbReference type="EMBL" id="JAUJEB010000001">
    <property type="protein sequence ID" value="MDN5212095.1"/>
    <property type="molecule type" value="Genomic_DNA"/>
</dbReference>
<name>A0ABT8L2W2_9BACT</name>
<evidence type="ECO:0000256" key="2">
    <source>
        <dbReference type="ARBA" id="ARBA00022448"/>
    </source>
</evidence>
<dbReference type="Proteomes" id="UP001172083">
    <property type="component" value="Unassembled WGS sequence"/>
</dbReference>
<sequence length="438" mass="46654">MAPGNNFKSRLSSALFWSVVSAAFIGPGTVTTASNAGANYGYSLLWALIFSTIACIILQEAAARITLISGLSLGEAIAKRYKNSKGLFFKYFIFLSILIGGIAYQAGNILGAIAGLQLLFGFDTKIVTGIISLLCAFLLWFGNYKIISNLLGMVVAFMGFVFVFIAFNIDLDWYALLKGAFIPVIPDGAAWVVIGLIGTTIVPYNLFLASGISAGQEMNTMRFGIVSAILLGGLVSAAILLAGTTVAGDFSFESLKTAMESKSGSWSGYLLGVGLFSAGFTSAVTAPLAAAITAKSLFHKDDDRWQENKKFYNGIWLLVIVAGFLFGVAGVKPIPAIILAQVINGLLLPVACIFLVIIVNDSTIIPGQYLNSGLSNYLLLAVVLITTFLGLNNIFKATLALFNLPNHHFSVIVILCISVAITIAIAYYVRKIRIGVKT</sequence>
<proteinExistence type="predicted"/>
<feature type="transmembrane region" description="Helical" evidence="7">
    <location>
        <begin position="377"/>
        <end position="395"/>
    </location>
</feature>
<comment type="caution">
    <text evidence="8">The sequence shown here is derived from an EMBL/GenBank/DDBJ whole genome shotgun (WGS) entry which is preliminary data.</text>
</comment>
<keyword evidence="2" id="KW-0813">Transport</keyword>
<dbReference type="PANTHER" id="PTHR11706:SF33">
    <property type="entry name" value="NATURAL RESISTANCE-ASSOCIATED MACROPHAGE PROTEIN 2"/>
    <property type="match status" value="1"/>
</dbReference>
<feature type="transmembrane region" description="Helical" evidence="7">
    <location>
        <begin position="43"/>
        <end position="67"/>
    </location>
</feature>
<protein>
    <submittedName>
        <fullName evidence="8">Nramp family divalent metal transporter</fullName>
    </submittedName>
</protein>
<comment type="subcellular location">
    <subcellularLocation>
        <location evidence="1">Membrane</location>
        <topology evidence="1">Multi-pass membrane protein</topology>
    </subcellularLocation>
</comment>
<feature type="transmembrane region" description="Helical" evidence="7">
    <location>
        <begin position="311"/>
        <end position="331"/>
    </location>
</feature>
<feature type="transmembrane region" description="Helical" evidence="7">
    <location>
        <begin position="126"/>
        <end position="143"/>
    </location>
</feature>
<evidence type="ECO:0000256" key="4">
    <source>
        <dbReference type="ARBA" id="ARBA00022847"/>
    </source>
</evidence>
<dbReference type="PRINTS" id="PR00447">
    <property type="entry name" value="NATRESASSCMP"/>
</dbReference>
<keyword evidence="6 7" id="KW-0472">Membrane</keyword>
<reference evidence="8" key="1">
    <citation type="submission" date="2023-06" db="EMBL/GenBank/DDBJ databases">
        <title>Genomic of Agaribacillus aureum.</title>
        <authorList>
            <person name="Wang G."/>
        </authorList>
    </citation>
    <scope>NUCLEOTIDE SEQUENCE</scope>
    <source>
        <strain evidence="8">BMA12</strain>
    </source>
</reference>
<keyword evidence="9" id="KW-1185">Reference proteome</keyword>
<evidence type="ECO:0000256" key="3">
    <source>
        <dbReference type="ARBA" id="ARBA00022692"/>
    </source>
</evidence>
<dbReference type="Pfam" id="PF01566">
    <property type="entry name" value="Nramp"/>
    <property type="match status" value="1"/>
</dbReference>